<feature type="non-terminal residue" evidence="1">
    <location>
        <position position="79"/>
    </location>
</feature>
<dbReference type="AlphaFoldDB" id="A0A2N1L7U9"/>
<dbReference type="Proteomes" id="UP000233469">
    <property type="component" value="Unassembled WGS sequence"/>
</dbReference>
<reference evidence="1 2" key="1">
    <citation type="submission" date="2016-04" db="EMBL/GenBank/DDBJ databases">
        <title>Genome analyses suggest a sexual origin of heterokaryosis in a supposedly ancient asexual fungus.</title>
        <authorList>
            <person name="Ropars J."/>
            <person name="Sedzielewska K."/>
            <person name="Noel J."/>
            <person name="Charron P."/>
            <person name="Farinelli L."/>
            <person name="Marton T."/>
            <person name="Kruger M."/>
            <person name="Pelin A."/>
            <person name="Brachmann A."/>
            <person name="Corradi N."/>
        </authorList>
    </citation>
    <scope>NUCLEOTIDE SEQUENCE [LARGE SCALE GENOMIC DNA]</scope>
    <source>
        <strain evidence="1 2">C2</strain>
    </source>
</reference>
<organism evidence="1 2">
    <name type="scientific">Rhizophagus irregularis</name>
    <dbReference type="NCBI Taxonomy" id="588596"/>
    <lineage>
        <taxon>Eukaryota</taxon>
        <taxon>Fungi</taxon>
        <taxon>Fungi incertae sedis</taxon>
        <taxon>Mucoromycota</taxon>
        <taxon>Glomeromycotina</taxon>
        <taxon>Glomeromycetes</taxon>
        <taxon>Glomerales</taxon>
        <taxon>Glomeraceae</taxon>
        <taxon>Rhizophagus</taxon>
    </lineage>
</organism>
<evidence type="ECO:0000313" key="1">
    <source>
        <dbReference type="EMBL" id="PKK45475.1"/>
    </source>
</evidence>
<reference evidence="1 2" key="2">
    <citation type="submission" date="2017-10" db="EMBL/GenBank/DDBJ databases">
        <title>Extensive intraspecific genome diversity in a model arbuscular mycorrhizal fungus.</title>
        <authorList>
            <person name="Chen E.C.H."/>
            <person name="Morin E."/>
            <person name="Baudet D."/>
            <person name="Noel J."/>
            <person name="Ndikumana S."/>
            <person name="Charron P."/>
            <person name="St-Onge C."/>
            <person name="Giorgi J."/>
            <person name="Grigoriev I.V."/>
            <person name="Roux C."/>
            <person name="Martin F.M."/>
            <person name="Corradi N."/>
        </authorList>
    </citation>
    <scope>NUCLEOTIDE SEQUENCE [LARGE SCALE GENOMIC DNA]</scope>
    <source>
        <strain evidence="1 2">C2</strain>
    </source>
</reference>
<evidence type="ECO:0000313" key="2">
    <source>
        <dbReference type="Proteomes" id="UP000233469"/>
    </source>
</evidence>
<protein>
    <submittedName>
        <fullName evidence="1">Uncharacterized protein</fullName>
    </submittedName>
</protein>
<gene>
    <name evidence="1" type="ORF">RhiirC2_803927</name>
</gene>
<dbReference type="EMBL" id="LLXL01008998">
    <property type="protein sequence ID" value="PKK45475.1"/>
    <property type="molecule type" value="Genomic_DNA"/>
</dbReference>
<comment type="caution">
    <text evidence="1">The sequence shown here is derived from an EMBL/GenBank/DDBJ whole genome shotgun (WGS) entry which is preliminary data.</text>
</comment>
<name>A0A2N1L7U9_9GLOM</name>
<sequence length="79" mass="9451">MAPHRNLYYNIHNNVYKRNEFRKQTILDDESLTENEKSEAIRMLTENHDYNKILFNSGTKRICENCNQECLATTYCEIC</sequence>
<accession>A0A2N1L7U9</accession>
<proteinExistence type="predicted"/>